<sequence length="94" mass="10790">MNEITERSTEEEDEKYFNESNVTDARRFQSFRTFVGYPLPLVFPLPSLSAREEGEGAKVTIDTLIAIERAISREKPEVNVPLRSTPYTENKSIH</sequence>
<comment type="caution">
    <text evidence="1">The sequence shown here is derived from an EMBL/GenBank/DDBJ whole genome shotgun (WGS) entry which is preliminary data.</text>
</comment>
<evidence type="ECO:0000313" key="2">
    <source>
        <dbReference type="Proteomes" id="UP000614350"/>
    </source>
</evidence>
<protein>
    <submittedName>
        <fullName evidence="1">Uncharacterized protein</fullName>
    </submittedName>
</protein>
<proteinExistence type="predicted"/>
<accession>A0A834KE33</accession>
<organism evidence="1 2">
    <name type="scientific">Vespula vulgaris</name>
    <name type="common">Yellow jacket</name>
    <name type="synonym">Wasp</name>
    <dbReference type="NCBI Taxonomy" id="7454"/>
    <lineage>
        <taxon>Eukaryota</taxon>
        <taxon>Metazoa</taxon>
        <taxon>Ecdysozoa</taxon>
        <taxon>Arthropoda</taxon>
        <taxon>Hexapoda</taxon>
        <taxon>Insecta</taxon>
        <taxon>Pterygota</taxon>
        <taxon>Neoptera</taxon>
        <taxon>Endopterygota</taxon>
        <taxon>Hymenoptera</taxon>
        <taxon>Apocrita</taxon>
        <taxon>Aculeata</taxon>
        <taxon>Vespoidea</taxon>
        <taxon>Vespidae</taxon>
        <taxon>Vespinae</taxon>
        <taxon>Vespula</taxon>
    </lineage>
</organism>
<dbReference type="EMBL" id="JACSEA010000004">
    <property type="protein sequence ID" value="KAF7403124.1"/>
    <property type="molecule type" value="Genomic_DNA"/>
</dbReference>
<dbReference type="AlphaFoldDB" id="A0A834KE33"/>
<keyword evidence="2" id="KW-1185">Reference proteome</keyword>
<evidence type="ECO:0000313" key="1">
    <source>
        <dbReference type="EMBL" id="KAF7403124.1"/>
    </source>
</evidence>
<name>A0A834KE33_VESVU</name>
<gene>
    <name evidence="1" type="ORF">HZH66_005391</name>
</gene>
<dbReference type="Proteomes" id="UP000614350">
    <property type="component" value="Unassembled WGS sequence"/>
</dbReference>
<reference evidence="1" key="1">
    <citation type="journal article" date="2020" name="G3 (Bethesda)">
        <title>High-Quality Assemblies for Three Invasive Social Wasps from the &lt;i&gt;Vespula&lt;/i&gt; Genus.</title>
        <authorList>
            <person name="Harrop T.W.R."/>
            <person name="Guhlin J."/>
            <person name="McLaughlin G.M."/>
            <person name="Permina E."/>
            <person name="Stockwell P."/>
            <person name="Gilligan J."/>
            <person name="Le Lec M.F."/>
            <person name="Gruber M.A.M."/>
            <person name="Quinn O."/>
            <person name="Lovegrove M."/>
            <person name="Duncan E.J."/>
            <person name="Remnant E.J."/>
            <person name="Van Eeckhoven J."/>
            <person name="Graham B."/>
            <person name="Knapp R.A."/>
            <person name="Langford K.W."/>
            <person name="Kronenberg Z."/>
            <person name="Press M.O."/>
            <person name="Eacker S.M."/>
            <person name="Wilson-Rankin E.E."/>
            <person name="Purcell J."/>
            <person name="Lester P.J."/>
            <person name="Dearden P.K."/>
        </authorList>
    </citation>
    <scope>NUCLEOTIDE SEQUENCE</scope>
    <source>
        <strain evidence="1">Marl-1</strain>
    </source>
</reference>